<protein>
    <submittedName>
        <fullName evidence="1">Uncharacterized protein</fullName>
    </submittedName>
</protein>
<name>A0ACC0AGA6_CATRO</name>
<evidence type="ECO:0000313" key="1">
    <source>
        <dbReference type="EMBL" id="KAI5659028.1"/>
    </source>
</evidence>
<proteinExistence type="predicted"/>
<organism evidence="1 2">
    <name type="scientific">Catharanthus roseus</name>
    <name type="common">Madagascar periwinkle</name>
    <name type="synonym">Vinca rosea</name>
    <dbReference type="NCBI Taxonomy" id="4058"/>
    <lineage>
        <taxon>Eukaryota</taxon>
        <taxon>Viridiplantae</taxon>
        <taxon>Streptophyta</taxon>
        <taxon>Embryophyta</taxon>
        <taxon>Tracheophyta</taxon>
        <taxon>Spermatophyta</taxon>
        <taxon>Magnoliopsida</taxon>
        <taxon>eudicotyledons</taxon>
        <taxon>Gunneridae</taxon>
        <taxon>Pentapetalae</taxon>
        <taxon>asterids</taxon>
        <taxon>lamiids</taxon>
        <taxon>Gentianales</taxon>
        <taxon>Apocynaceae</taxon>
        <taxon>Rauvolfioideae</taxon>
        <taxon>Vinceae</taxon>
        <taxon>Catharanthinae</taxon>
        <taxon>Catharanthus</taxon>
    </lineage>
</organism>
<reference evidence="2" key="1">
    <citation type="journal article" date="2023" name="Nat. Plants">
        <title>Single-cell RNA sequencing provides a high-resolution roadmap for understanding the multicellular compartmentation of specialized metabolism.</title>
        <authorList>
            <person name="Sun S."/>
            <person name="Shen X."/>
            <person name="Li Y."/>
            <person name="Li Y."/>
            <person name="Wang S."/>
            <person name="Li R."/>
            <person name="Zhang H."/>
            <person name="Shen G."/>
            <person name="Guo B."/>
            <person name="Wei J."/>
            <person name="Xu J."/>
            <person name="St-Pierre B."/>
            <person name="Chen S."/>
            <person name="Sun C."/>
        </authorList>
    </citation>
    <scope>NUCLEOTIDE SEQUENCE [LARGE SCALE GENOMIC DNA]</scope>
</reference>
<gene>
    <name evidence="1" type="ORF">M9H77_27821</name>
</gene>
<keyword evidence="2" id="KW-1185">Reference proteome</keyword>
<dbReference type="EMBL" id="CM044706">
    <property type="protein sequence ID" value="KAI5659028.1"/>
    <property type="molecule type" value="Genomic_DNA"/>
</dbReference>
<dbReference type="Proteomes" id="UP001060085">
    <property type="component" value="Linkage Group LG06"/>
</dbReference>
<comment type="caution">
    <text evidence="1">The sequence shown here is derived from an EMBL/GenBank/DDBJ whole genome shotgun (WGS) entry which is preliminary data.</text>
</comment>
<sequence length="334" mass="37713">MVPSTILLIRSAPMAEICCWVQMNFLIQQYLSFLVMFIDIVVSVPSSVVNLKLQILLSWHEVHKCDIALELLTLADKFCCDEMKSAGDTFLASLVHDLESAMLLIEYGLEETAYLLVAACLQVILRELPSSMHNPNVMKIFCSAEAGEMLSLAGQLPSCCIIFLSQVALEEDMKSNTRVMLLERFGECAREILVFQWKREDGGDLNTVTELDPALSYPFKCRTVSMVEEADKIGAAIADINKIIGFKASPDCLELRAWFSIFLHDYAVALRDVRALLKNGDPTHIFFTKIGAESRSFFWNSLHYENPSLCILMQLKKVKIMPHINEQFHCKNSD</sequence>
<accession>A0ACC0AGA6</accession>
<evidence type="ECO:0000313" key="2">
    <source>
        <dbReference type="Proteomes" id="UP001060085"/>
    </source>
</evidence>